<feature type="coiled-coil region" evidence="1">
    <location>
        <begin position="551"/>
        <end position="578"/>
    </location>
</feature>
<dbReference type="EMBL" id="BMXF01000005">
    <property type="protein sequence ID" value="GHB82846.1"/>
    <property type="molecule type" value="Genomic_DNA"/>
</dbReference>
<sequence length="1072" mass="122223">MPTYKYSTSVNIVRDADRELTYHPTPNARRVVGQIAADFEKGLRSFNIIGTYGTGKSSLLWAFEKSVIGKKDFFKVGFLPNPTVAFINIVGEYRSMLDVFVEKLELDVHENTVQNVCSDLFHRYSSLGKENAILFIVIDEFGKFLEHAARHNPEQELYVIQQLTEFANNSDHNICLITSVHQNFDAYAQNLSDAQQQEWRKVKGRFREITFNEPVEQLLYLAAEHLDGSETRTLPDSISESVDLAVKTKAFRLDKAASQEIAAKLYPLDLLSGGVLALSLQRYGQNERSLFSFLESTDFTGIDSVSLSRDNPFYNLANVYDYLFYNFYSYLQSKHNHDYFKWVSIRSALDAVERSTISNVEAGSKLVKTIGLLSIWISRGTNLGEDFLTNYAKTCLGISQPGLLIQELEDLGVILYRVSNGRFVLFEGSDLDIQLALIEAKTQISEIIDVATALKSYFEFPPIEANKNSYETGTPRTFEYVISDHPVDLALTGEIDGYINLIFNGQVDLESVKEASRQQEEAILYGYFEEAEKIKQVMTDIAKAEHVIIKNDQDKVAVRELQEIIEDHKRELTQLVFNSFYGDSVTWIFRGEVVYFPSAKAFHKYLSQICQTVYPGTPVFKNELVNRHKISGSIHAAKRMYLQALADNWNLDTLGFAEERFPPEKTIFLTLVKENGLILSNQTTDASNRIASDSSFQAVWAESRRFLDDSKRSRLPVSELVTRLSARPFKLKRGLIDFWVPTFLFANRDSFALFSNNGYEPTLAGDILELISKSPEKYEIKAFDLDGIKLMLFNKYRSFLNQSVKEDFDNPTFIETIKPFLVFYRDLPAYAKETKRLSPEALALRETIASSVDPEKTFFEEFPLALGYSLESLYATPESSSDYVKQMEDAVREIRTAYNALIDRFEAFIRDEYVGSNVSFEEYKQSLRSRYAKLEKHLLLPNQKTFIQRLDSALDDRDAWLNSIAQAVMGKALNSFTDKDEVALYQKFKRLILDLDSLTAISEADVDTEAEDVVSLEINTFVGGLMKKLVRLPKQKREQVAKIEDKLRTQLIGDDSLDIAALTNLLNELLKR</sequence>
<organism evidence="2 3">
    <name type="scientific">Persicitalea jodogahamensis</name>
    <dbReference type="NCBI Taxonomy" id="402147"/>
    <lineage>
        <taxon>Bacteria</taxon>
        <taxon>Pseudomonadati</taxon>
        <taxon>Bacteroidota</taxon>
        <taxon>Cytophagia</taxon>
        <taxon>Cytophagales</taxon>
        <taxon>Spirosomataceae</taxon>
        <taxon>Persicitalea</taxon>
    </lineage>
</organism>
<evidence type="ECO:0000313" key="2">
    <source>
        <dbReference type="EMBL" id="GHB82846.1"/>
    </source>
</evidence>
<dbReference type="InterPro" id="IPR027417">
    <property type="entry name" value="P-loop_NTPase"/>
</dbReference>
<dbReference type="Proteomes" id="UP000598271">
    <property type="component" value="Unassembled WGS sequence"/>
</dbReference>
<dbReference type="AlphaFoldDB" id="A0A8J3GC77"/>
<dbReference type="SUPFAM" id="SSF52540">
    <property type="entry name" value="P-loop containing nucleoside triphosphate hydrolases"/>
    <property type="match status" value="1"/>
</dbReference>
<dbReference type="RefSeq" id="WP_189567056.1">
    <property type="nucleotide sequence ID" value="NZ_BMXF01000005.1"/>
</dbReference>
<evidence type="ECO:0000256" key="1">
    <source>
        <dbReference type="SAM" id="Coils"/>
    </source>
</evidence>
<proteinExistence type="predicted"/>
<dbReference type="Gene3D" id="3.40.50.300">
    <property type="entry name" value="P-loop containing nucleotide triphosphate hydrolases"/>
    <property type="match status" value="1"/>
</dbReference>
<keyword evidence="3" id="KW-1185">Reference proteome</keyword>
<accession>A0A8J3GC77</accession>
<evidence type="ECO:0000313" key="3">
    <source>
        <dbReference type="Proteomes" id="UP000598271"/>
    </source>
</evidence>
<keyword evidence="1" id="KW-0175">Coiled coil</keyword>
<gene>
    <name evidence="2" type="ORF">GCM10007390_42160</name>
</gene>
<comment type="caution">
    <text evidence="2">The sequence shown here is derived from an EMBL/GenBank/DDBJ whole genome shotgun (WGS) entry which is preliminary data.</text>
</comment>
<evidence type="ECO:0008006" key="4">
    <source>
        <dbReference type="Google" id="ProtNLM"/>
    </source>
</evidence>
<protein>
    <recommendedName>
        <fullName evidence="4">ATP-binding protein</fullName>
    </recommendedName>
</protein>
<name>A0A8J3GC77_9BACT</name>
<reference evidence="2 3" key="1">
    <citation type="journal article" date="2014" name="Int. J. Syst. Evol. Microbiol.">
        <title>Complete genome sequence of Corynebacterium casei LMG S-19264T (=DSM 44701T), isolated from a smear-ripened cheese.</title>
        <authorList>
            <consortium name="US DOE Joint Genome Institute (JGI-PGF)"/>
            <person name="Walter F."/>
            <person name="Albersmeier A."/>
            <person name="Kalinowski J."/>
            <person name="Ruckert C."/>
        </authorList>
    </citation>
    <scope>NUCLEOTIDE SEQUENCE [LARGE SCALE GENOMIC DNA]</scope>
    <source>
        <strain evidence="2 3">KCTC 12866</strain>
    </source>
</reference>